<evidence type="ECO:0000313" key="6">
    <source>
        <dbReference type="Proteomes" id="UP000075666"/>
    </source>
</evidence>
<dbReference type="RefSeq" id="WP_066234993.1">
    <property type="nucleotide sequence ID" value="NZ_CP066701.1"/>
</dbReference>
<name>A0A150KLD4_9BACI</name>
<dbReference type="GO" id="GO:0008080">
    <property type="term" value="F:N-acetyltransferase activity"/>
    <property type="evidence" value="ECO:0007669"/>
    <property type="project" value="TreeGrafter"/>
</dbReference>
<keyword evidence="2" id="KW-0012">Acyltransferase</keyword>
<dbReference type="PROSITE" id="PS51186">
    <property type="entry name" value="GNAT"/>
    <property type="match status" value="1"/>
</dbReference>
<dbReference type="Gene3D" id="3.40.630.30">
    <property type="match status" value="1"/>
</dbReference>
<dbReference type="KEGG" id="hspo:JGZ69_10075"/>
<reference evidence="5 7" key="2">
    <citation type="submission" date="2020-12" db="EMBL/GenBank/DDBJ databases">
        <title>Taxonomic evaluation of the Bacillus sporothermodurans group of bacteria based on whole genome sequences.</title>
        <authorList>
            <person name="Fiedler G."/>
            <person name="Herbstmann A.-D."/>
            <person name="Doll E."/>
            <person name="Wenning M."/>
            <person name="Brinks E."/>
            <person name="Kabisch J."/>
            <person name="Breitenwieser F."/>
            <person name="Lappann M."/>
            <person name="Boehnlein C."/>
            <person name="Franz C."/>
        </authorList>
    </citation>
    <scope>NUCLEOTIDE SEQUENCE [LARGE SCALE GENOMIC DNA]</scope>
    <source>
        <strain evidence="5 7">DSM 10599</strain>
    </source>
</reference>
<dbReference type="STRING" id="46224.B4102_3678"/>
<dbReference type="GeneID" id="62499802"/>
<dbReference type="InterPro" id="IPR000182">
    <property type="entry name" value="GNAT_dom"/>
</dbReference>
<feature type="domain" description="N-acetyltransferase" evidence="3">
    <location>
        <begin position="4"/>
        <end position="154"/>
    </location>
</feature>
<evidence type="ECO:0000256" key="2">
    <source>
        <dbReference type="ARBA" id="ARBA00023315"/>
    </source>
</evidence>
<protein>
    <submittedName>
        <fullName evidence="5">GNAT family N-acetyltransferase</fullName>
    </submittedName>
</protein>
<dbReference type="PANTHER" id="PTHR10545">
    <property type="entry name" value="DIAMINE N-ACETYLTRANSFERASE"/>
    <property type="match status" value="1"/>
</dbReference>
<proteinExistence type="predicted"/>
<dbReference type="Proteomes" id="UP000595512">
    <property type="component" value="Chromosome"/>
</dbReference>
<dbReference type="Pfam" id="PF00583">
    <property type="entry name" value="Acetyltransf_1"/>
    <property type="match status" value="1"/>
</dbReference>
<dbReference type="AlphaFoldDB" id="A0A150KLD4"/>
<dbReference type="EMBL" id="CP066701">
    <property type="protein sequence ID" value="QQX27072.1"/>
    <property type="molecule type" value="Genomic_DNA"/>
</dbReference>
<dbReference type="InterPro" id="IPR051016">
    <property type="entry name" value="Diverse_Substrate_AcTransf"/>
</dbReference>
<dbReference type="EMBL" id="LQYN01000102">
    <property type="protein sequence ID" value="KYC94327.1"/>
    <property type="molecule type" value="Genomic_DNA"/>
</dbReference>
<gene>
    <name evidence="4" type="ORF">B4102_3678</name>
    <name evidence="5" type="ORF">JGZ69_10075</name>
</gene>
<keyword evidence="6" id="KW-1185">Reference proteome</keyword>
<evidence type="ECO:0000313" key="7">
    <source>
        <dbReference type="Proteomes" id="UP000595512"/>
    </source>
</evidence>
<evidence type="ECO:0000256" key="1">
    <source>
        <dbReference type="ARBA" id="ARBA00022679"/>
    </source>
</evidence>
<dbReference type="CDD" id="cd04301">
    <property type="entry name" value="NAT_SF"/>
    <property type="match status" value="1"/>
</dbReference>
<reference evidence="4 6" key="1">
    <citation type="submission" date="2016-01" db="EMBL/GenBank/DDBJ databases">
        <title>Genome Sequences of Twelve Sporeforming Bacillus Species Isolated from Foods.</title>
        <authorList>
            <person name="Berendsen E.M."/>
            <person name="Wells-Bennik M.H."/>
            <person name="Krawcyk A.O."/>
            <person name="De Jong A."/>
            <person name="Holsappel S."/>
            <person name="Eijlander R.T."/>
            <person name="Kuipers O.P."/>
        </authorList>
    </citation>
    <scope>NUCLEOTIDE SEQUENCE [LARGE SCALE GENOMIC DNA]</scope>
    <source>
        <strain evidence="4 6">B4102</strain>
    </source>
</reference>
<accession>A0A150KLD4</accession>
<evidence type="ECO:0000259" key="3">
    <source>
        <dbReference type="PROSITE" id="PS51186"/>
    </source>
</evidence>
<dbReference type="SUPFAM" id="SSF55729">
    <property type="entry name" value="Acyl-CoA N-acyltransferases (Nat)"/>
    <property type="match status" value="1"/>
</dbReference>
<organism evidence="4 6">
    <name type="scientific">Heyndrickxia sporothermodurans</name>
    <dbReference type="NCBI Taxonomy" id="46224"/>
    <lineage>
        <taxon>Bacteria</taxon>
        <taxon>Bacillati</taxon>
        <taxon>Bacillota</taxon>
        <taxon>Bacilli</taxon>
        <taxon>Bacillales</taxon>
        <taxon>Bacillaceae</taxon>
        <taxon>Heyndrickxia</taxon>
    </lineage>
</organism>
<dbReference type="InterPro" id="IPR016181">
    <property type="entry name" value="Acyl_CoA_acyltransferase"/>
</dbReference>
<evidence type="ECO:0000313" key="4">
    <source>
        <dbReference type="EMBL" id="KYC94327.1"/>
    </source>
</evidence>
<dbReference type="PATRIC" id="fig|46224.3.peg.362"/>
<dbReference type="OrthoDB" id="9792929at2"/>
<evidence type="ECO:0000313" key="5">
    <source>
        <dbReference type="EMBL" id="QQX27072.1"/>
    </source>
</evidence>
<dbReference type="PANTHER" id="PTHR10545:SF29">
    <property type="entry name" value="GH14572P-RELATED"/>
    <property type="match status" value="1"/>
</dbReference>
<keyword evidence="1" id="KW-0808">Transferase</keyword>
<sequence>MNYLSIRRARRKDIDELIDLMLQYIVDFYKRPRPEEKELRNLIEHLLSNPEVGVQFVAELEGKLIGFSTLYFTFSTTRVKKIAILNDLFVAPKTRGMKIGEQLFKESLAYTKANDYAAMSWQTAHDNLIGQSLYEKMGGQQTNDEWINYEISNM</sequence>
<dbReference type="Proteomes" id="UP000075666">
    <property type="component" value="Unassembled WGS sequence"/>
</dbReference>